<feature type="non-terminal residue" evidence="2">
    <location>
        <position position="1"/>
    </location>
</feature>
<sequence length="932" mass="105376">SQATRRISTVQYEHGREEDEYQPLEGAAKTTSLTSHHSDPYLLRGNAEQNEQYSSNSISRELAKIREENIRLHESQLAFHRDLEKLHSLKDDMKIMMETVCHLKEAKSVAVSYTPIRSVPGEWPNHIPPPVNIMPSAVEEHEEKWPEPPPPPWPESNERPQRDVVDHLDRVINEIQDIRLNVTFGAATQSRPATRSALLPHGDPPPQLGLTYKEPGYMQPQHYPPQSSSTPIQNYSGPQTHMPRTTWATPQLAVPGASPAQMLRGREPSYGQANRELPQAELAYRGPRPTLPDFSQRDPKLFKYQILTDHLKLEEACLVADSYLNSPTPFLDTMAALTERFGQPYQVALKRIASVMDSPDIRRGDAVAFERFALQVQSLVGMLKTLGPEGEGELKCGSHVARLLSKLPPEMRSDFRRCMFRSTGVTYTLQDFTDWLQYESRCQDFDSHSPTKGQKVGQRSDGRHGRRTTSVLHSAKDAHGKGAVPSATLERRDTKAKAYCPYCDNDAHYLNQCSAIQTLTKAQITEWIRSKNKCWRCGRSHQAAQCTLKKLCGLCQGKHLQVLHDVNTRASKEEPTERSCLINTATGVLYLDRPTDCNRVLLKVIRVILYNGKHTLDTYAILDDGSERTMLLPAAAEKLGLKGESEDLTLRTIRQDVQTLHGASVSFRVSPVSQPKKRFRINRAFTAAHLGLADQSYPVASLQKRYKNLAVFVGTRVAEIQELTDLRAWRYVDSARNPADDITRGKTLRDLAEPNRWSQGPPFLLHASDTWPMKPTTSAEEEVSELRKSIFCGVVSTALDPPGPDADKCNTWRELINVTAQELHGAADQHKFDESQDIIRVGGRLRRSEDLEHSTLHPIILDPSHPAVKLLIKDYDSRLRHPGPERVFAEIRRTFWILRGQEAIRHHQHTCKARTTFPINMASTLLFHKMQQ</sequence>
<feature type="region of interest" description="Disordered" evidence="1">
    <location>
        <begin position="221"/>
        <end position="244"/>
    </location>
</feature>
<feature type="region of interest" description="Disordered" evidence="1">
    <location>
        <begin position="444"/>
        <end position="488"/>
    </location>
</feature>
<accession>A0A5J5D4Z3</accession>
<evidence type="ECO:0000256" key="1">
    <source>
        <dbReference type="SAM" id="MobiDB-lite"/>
    </source>
</evidence>
<evidence type="ECO:0008006" key="4">
    <source>
        <dbReference type="Google" id="ProtNLM"/>
    </source>
</evidence>
<gene>
    <name evidence="2" type="ORF">FQN60_013133</name>
</gene>
<dbReference type="EMBL" id="VOFY01000009">
    <property type="protein sequence ID" value="KAA8589768.1"/>
    <property type="molecule type" value="Genomic_DNA"/>
</dbReference>
<evidence type="ECO:0000313" key="3">
    <source>
        <dbReference type="Proteomes" id="UP000327493"/>
    </source>
</evidence>
<evidence type="ECO:0000313" key="2">
    <source>
        <dbReference type="EMBL" id="KAA8589768.1"/>
    </source>
</evidence>
<dbReference type="PANTHER" id="PTHR47331:SF5">
    <property type="entry name" value="RIBONUCLEASE H"/>
    <property type="match status" value="1"/>
</dbReference>
<name>A0A5J5D4Z3_9PERO</name>
<feature type="region of interest" description="Disordered" evidence="1">
    <location>
        <begin position="139"/>
        <end position="158"/>
    </location>
</feature>
<dbReference type="PANTHER" id="PTHR47331">
    <property type="entry name" value="PHD-TYPE DOMAIN-CONTAINING PROTEIN"/>
    <property type="match status" value="1"/>
</dbReference>
<feature type="compositionally biased region" description="Polar residues" evidence="1">
    <location>
        <begin position="224"/>
        <end position="244"/>
    </location>
</feature>
<feature type="compositionally biased region" description="Polar residues" evidence="1">
    <location>
        <begin position="1"/>
        <end position="11"/>
    </location>
</feature>
<comment type="caution">
    <text evidence="2">The sequence shown here is derived from an EMBL/GenBank/DDBJ whole genome shotgun (WGS) entry which is preliminary data.</text>
</comment>
<reference evidence="2 3" key="1">
    <citation type="submission" date="2019-08" db="EMBL/GenBank/DDBJ databases">
        <title>A chromosome-level genome assembly, high-density linkage maps, and genome scans reveal the genomic architecture of hybrid incompatibilities underlying speciation via character displacement in darters (Percidae: Etheostominae).</title>
        <authorList>
            <person name="Moran R.L."/>
            <person name="Catchen J.M."/>
            <person name="Fuller R.C."/>
        </authorList>
    </citation>
    <scope>NUCLEOTIDE SEQUENCE [LARGE SCALE GENOMIC DNA]</scope>
    <source>
        <strain evidence="2">EspeVRDwgs_2016</strain>
        <tissue evidence="2">Muscle</tissue>
    </source>
</reference>
<keyword evidence="3" id="KW-1185">Reference proteome</keyword>
<organism evidence="2 3">
    <name type="scientific">Etheostoma spectabile</name>
    <name type="common">orangethroat darter</name>
    <dbReference type="NCBI Taxonomy" id="54343"/>
    <lineage>
        <taxon>Eukaryota</taxon>
        <taxon>Metazoa</taxon>
        <taxon>Chordata</taxon>
        <taxon>Craniata</taxon>
        <taxon>Vertebrata</taxon>
        <taxon>Euteleostomi</taxon>
        <taxon>Actinopterygii</taxon>
        <taxon>Neopterygii</taxon>
        <taxon>Teleostei</taxon>
        <taxon>Neoteleostei</taxon>
        <taxon>Acanthomorphata</taxon>
        <taxon>Eupercaria</taxon>
        <taxon>Perciformes</taxon>
        <taxon>Percoidei</taxon>
        <taxon>Percidae</taxon>
        <taxon>Etheostomatinae</taxon>
        <taxon>Etheostoma</taxon>
    </lineage>
</organism>
<dbReference type="AlphaFoldDB" id="A0A5J5D4Z3"/>
<dbReference type="Proteomes" id="UP000327493">
    <property type="component" value="Chromosome 9"/>
</dbReference>
<feature type="region of interest" description="Disordered" evidence="1">
    <location>
        <begin position="1"/>
        <end position="55"/>
    </location>
</feature>
<proteinExistence type="predicted"/>
<protein>
    <recommendedName>
        <fullName evidence="4">Peptidase A2 domain-containing protein</fullName>
    </recommendedName>
</protein>